<dbReference type="EC" id="5.99.1.4" evidence="1"/>
<evidence type="ECO:0000259" key="3">
    <source>
        <dbReference type="Pfam" id="PF01323"/>
    </source>
</evidence>
<proteinExistence type="inferred from homology"/>
<dbReference type="PIRSF" id="PIRSF006386">
    <property type="entry name" value="HCCAis_GSTk"/>
    <property type="match status" value="1"/>
</dbReference>
<dbReference type="HOGENOM" id="CLU_069253_1_3_5"/>
<dbReference type="GO" id="GO:0006749">
    <property type="term" value="P:glutathione metabolic process"/>
    <property type="evidence" value="ECO:0007669"/>
    <property type="project" value="TreeGrafter"/>
</dbReference>
<dbReference type="SUPFAM" id="SSF52833">
    <property type="entry name" value="Thioredoxin-like"/>
    <property type="match status" value="1"/>
</dbReference>
<dbReference type="InterPro" id="IPR001853">
    <property type="entry name" value="DSBA-like_thioredoxin_dom"/>
</dbReference>
<dbReference type="Gene3D" id="3.40.30.10">
    <property type="entry name" value="Glutaredoxin"/>
    <property type="match status" value="1"/>
</dbReference>
<evidence type="ECO:0000256" key="2">
    <source>
        <dbReference type="PIRSR" id="PIRSR006386-1"/>
    </source>
</evidence>
<dbReference type="GO" id="GO:0004602">
    <property type="term" value="F:glutathione peroxidase activity"/>
    <property type="evidence" value="ECO:0007669"/>
    <property type="project" value="TreeGrafter"/>
</dbReference>
<dbReference type="InterPro" id="IPR051924">
    <property type="entry name" value="GST_Kappa/NadH"/>
</dbReference>
<dbReference type="PANTHER" id="PTHR42943:SF2">
    <property type="entry name" value="GLUTATHIONE S-TRANSFERASE KAPPA 1"/>
    <property type="match status" value="1"/>
</dbReference>
<dbReference type="RefSeq" id="WP_040116443.1">
    <property type="nucleotide sequence ID" value="NZ_CP006880.1"/>
</dbReference>
<sequence length="198" mass="22746">MTKVVEYFFSIGSPWSYIGFDAFVELATKSDVEIRPYLTTVVEENGGIFSRNRPEIRRAYWTRDLKRWARVRGKDLWLENRPGLSDPAPASLIVIAAYLDGKDWIGLTRALQRAFWSEAKDIGKPYMREAVADSAGFDGTALSKRQADQDVQSKWATDRQHAVKSGVFGFPTYLYESEIYWGQDNLPFLERHLRGDRP</sequence>
<dbReference type="Pfam" id="PF01323">
    <property type="entry name" value="DSBA"/>
    <property type="match status" value="1"/>
</dbReference>
<dbReference type="GO" id="GO:0018845">
    <property type="term" value="F:2-hydroxychromene-2-carboxylate isomerase activity"/>
    <property type="evidence" value="ECO:0007669"/>
    <property type="project" value="UniProtKB-UniRule"/>
</dbReference>
<dbReference type="PANTHER" id="PTHR42943">
    <property type="entry name" value="GLUTATHIONE S-TRANSFERASE KAPPA"/>
    <property type="match status" value="1"/>
</dbReference>
<accession>A0A0B4XBS3</accession>
<keyword evidence="4" id="KW-0614">Plasmid</keyword>
<reference evidence="4 5" key="1">
    <citation type="submission" date="2013-11" db="EMBL/GenBank/DDBJ databases">
        <title>Complete genome sequence of Rhizobium gallicum bv. gallicum R602.</title>
        <authorList>
            <person name="Bustos P."/>
            <person name="Santamaria R.I."/>
            <person name="Lozano L."/>
            <person name="Acosta J.L."/>
            <person name="Ormeno-Orrillo E."/>
            <person name="Rogel M.A."/>
            <person name="Romero D."/>
            <person name="Cevallos M.A."/>
            <person name="Martinez-Romero E."/>
            <person name="Gonzalez V."/>
        </authorList>
    </citation>
    <scope>NUCLEOTIDE SEQUENCE [LARGE SCALE GENOMIC DNA]</scope>
    <source>
        <strain evidence="4 5">R602</strain>
        <plasmid evidence="4 5">pRgalR602c</plasmid>
    </source>
</reference>
<dbReference type="AlphaFoldDB" id="A0A0B4XBS3"/>
<geneLocation type="plasmid" evidence="4 5">
    <name>pRgalR602c</name>
</geneLocation>
<name>A0A0B4XBS3_9HYPH</name>
<evidence type="ECO:0000313" key="4">
    <source>
        <dbReference type="EMBL" id="AJD44240.1"/>
    </source>
</evidence>
<dbReference type="EMBL" id="CP006880">
    <property type="protein sequence ID" value="AJD44240.1"/>
    <property type="molecule type" value="Genomic_DNA"/>
</dbReference>
<feature type="active site" description="Nucleophile" evidence="2">
    <location>
        <position position="13"/>
    </location>
</feature>
<keyword evidence="5" id="KW-1185">Reference proteome</keyword>
<dbReference type="InterPro" id="IPR014440">
    <property type="entry name" value="HCCAis_GSTk"/>
</dbReference>
<evidence type="ECO:0000313" key="5">
    <source>
        <dbReference type="Proteomes" id="UP000031368"/>
    </source>
</evidence>
<dbReference type="Proteomes" id="UP000031368">
    <property type="component" value="Plasmid pRgalR602c"/>
</dbReference>
<dbReference type="KEGG" id="rga:RGR602_PC00193"/>
<keyword evidence="1 4" id="KW-0413">Isomerase</keyword>
<evidence type="ECO:0000256" key="1">
    <source>
        <dbReference type="PIRNR" id="PIRNR006386"/>
    </source>
</evidence>
<organism evidence="4 5">
    <name type="scientific">Rhizobium gallicum bv. gallicum R602sp</name>
    <dbReference type="NCBI Taxonomy" id="1041138"/>
    <lineage>
        <taxon>Bacteria</taxon>
        <taxon>Pseudomonadati</taxon>
        <taxon>Pseudomonadota</taxon>
        <taxon>Alphaproteobacteria</taxon>
        <taxon>Hyphomicrobiales</taxon>
        <taxon>Rhizobiaceae</taxon>
        <taxon>Rhizobium/Agrobacterium group</taxon>
        <taxon>Rhizobium</taxon>
    </lineage>
</organism>
<feature type="domain" description="DSBA-like thioredoxin" evidence="3">
    <location>
        <begin position="5"/>
        <end position="193"/>
    </location>
</feature>
<comment type="catalytic activity">
    <reaction evidence="1">
        <text>2-hydroxychromene-2-carboxylate = (3E)-4-(2-hydroxyphenyl)-2-oxobut-3-enoate</text>
        <dbReference type="Rhea" id="RHEA:27401"/>
        <dbReference type="ChEBI" id="CHEBI:59350"/>
        <dbReference type="ChEBI" id="CHEBI:59353"/>
        <dbReference type="EC" id="5.99.1.4"/>
    </reaction>
</comment>
<protein>
    <recommendedName>
        <fullName evidence="1">2-hydroxychromene-2-carboxylate isomerase</fullName>
        <ecNumber evidence="1">5.99.1.4</ecNumber>
    </recommendedName>
</protein>
<dbReference type="GO" id="GO:0004364">
    <property type="term" value="F:glutathione transferase activity"/>
    <property type="evidence" value="ECO:0007669"/>
    <property type="project" value="TreeGrafter"/>
</dbReference>
<comment type="similarity">
    <text evidence="1">Belongs to the GST superfamily. NadH family.</text>
</comment>
<gene>
    <name evidence="4" type="ORF">RGR602_PC00193</name>
</gene>
<dbReference type="InterPro" id="IPR036249">
    <property type="entry name" value="Thioredoxin-like_sf"/>
</dbReference>